<evidence type="ECO:0000256" key="2">
    <source>
        <dbReference type="ARBA" id="ARBA00023043"/>
    </source>
</evidence>
<feature type="repeat" description="ANK" evidence="3">
    <location>
        <begin position="688"/>
        <end position="720"/>
    </location>
</feature>
<sequence length="2154" mass="240835">MADPLSVAGSIAGLISLGDVVFRKLYNYTREAKHAEKSINDLRNEIATLNGVLHNLRLVAEDLEAMSNLNHSLKPDHVKSCMATVQKLHDKLENLGLSNSGKLRGAVQKLAWPFKSINVNEFIEDVRQHRNNLSFALSADSMTALLKCLSLQESSSQKLDDIDARLENKERIDTRIAVDDERQRILDHFLSVDPQPSFNTNVKLRYPTTGFWLKENDIFSKWIRETGTNLWLSGIAGAGKSVLAGLVIEECMNRMTAERAVAFYYCDYKDPKSHPVTTILCTIASQIARQNERSFQLLKDYFSDLHPPHQLKRTPELSELISLIRAMSTKFEDVRIVVDGLDECGDDVGEISNGLVSLVAEGTNISLALFSRDEADIREALAHPRFAPIEIAAQTRDLDHYVRSDMEQRINNKRLRLKSVELKEEIVKQLVSKAQGMFRWVSCQLDHLCELPTDKERRSALDKLPVTLHGTYDRLLMRIKEPTMVSLVQRSLQWLAYASPTLSLTELVEILSVGEGDTSIDPEGYPDPEDVIRSCGSLVRRAGASLELAHFTVLQFLEAIDMTNDRLSKFCLTPNDKLKLVRTGVRYLCFSSFDQTPPTTLAAFWKQRKAHKFHGYIARYLRYYLDSDWDDAELLEHLQSLFDPKKTFNFTYFMLQYLCEYRVTQLSSRSRKFDRNEFDHIIGLVCSQDFTPLHAAGMLHLDKVCQWLLNRGCDVNQVSPAGTPLECALFGTEFIIDGIDTFAKHLFRPKPQQTISLLLAAGADCRKCTREGVSLSYVAVCGPTDSASPLAELLKYGMPIDADVVEYLEDSDLNFDESFFKLLDETENDKIAPEVKVKLLSLARAKDLVTNLDLPAAKTVTDEAFLEAIEFAIEFDLLTQFQEYARDPRFTTNMQNSQKSGTLLHLATECRAVQVTNHLLNLRYDPAESDEKGRVALQKAIASGGFEDDSLIHRLATIEAVNQIDGGGRSLWHSAARFGSYRTLQVLLDQHGATSPGLCASSLRGHTPLLRALLYRHFTCAKLILEALIAAKCPLSLDWRLCHYAASLGLLDFLICLADSGFDIRLLSKEKRTALFYLTSETPLEVVNYLLEKGLDPGHYDPTGKTALHAFLARTAVLEHDEDLRILRKHTGHLQTDVFEKLATVSSVSSKDNDGLTPWYHFCHNTVPFVLNSTSEGKVKYINDLFSILERHGAHATYDQDCTGSSLALFIEICLDWEGDLDSPSSDEIAAVAAALLHALCKTDSTMPDGDHPQLIRLLVWASQNSQHSLIDRLLDYGVCVHAPSHYHDGFSAIETMDIPEVRSEVLAKLLDRAEVARLADKNRYGSTLLHELCAAPTSGTRKIAIPKIQTILEKGLDVDVLTADSARQAPVHIAAKNGFIEAIKLLDSFQADLYVLDGNGWGMIPYAVRSNHLDLVRWLRKRLPEQQQWTRSFTITSSSGMFFSGCNLLHLAAAFGHMDMFEELKETGFFSDMNARDETGGTPLHFAACCQRVEAVRWLIDHGIDTNAKAGPDKDTALHRAMRHGFLLNALALVQAGALFMKNALEETPDMIAHPDIRTELIELLPHCGVTLPPSVLENLKQDPKSLSTHDLCGAIETGDLEVCRAFVESGQSLATSVEERGYCTPLIVALASLKYEIVDLFLIQRAYTGGFPCKRHSGWWPLLGSSLDIAIGVNSPKINSRLRLLLEISLEHQSHWIHSTTHPLHIAAGFNPKAIDILMQHVQVHEDRLWEILSQKSSKRSHSTLTELLLERQWTRNPSYNFSDGRFEFGGTALHLAALQEHSDGVEKLLFYGANAHALDEGGRTPLHNAFASGCFDSAQLLLKHGARKLALDSNLRTPLMLACFAGTVKTFLSLADLDQEVGMADSDGMTALHLSTQQSDVRVFIQLIEVGWDPYQKDISGRTPIFYGLQRPRFATYIYAAHLDLAHLAPDDPPTVGPGLRALKQCYRALPEQVRAHYTSQEPRKIHYPLCAAASAGNVQVMEVLLRAGANMELPSRASGTALVTACLTGQLSSAKYLVRRGASYDSTFNGRPINALDAAHGHQAIIEWFLVGRFTDQLKLTSGDADNNSTQKRVMCWSGVRQMRVLLRAEFDRPTGWSSLQLATHWRRRKVHWPSMVPPNWDPVAHFTPTIEELRAAYSAPRRRNTTNKP</sequence>
<accession>A0A6G1J9L1</accession>
<proteinExistence type="predicted"/>
<dbReference type="Pfam" id="PF00023">
    <property type="entry name" value="Ank"/>
    <property type="match status" value="1"/>
</dbReference>
<evidence type="ECO:0000256" key="1">
    <source>
        <dbReference type="ARBA" id="ARBA00022737"/>
    </source>
</evidence>
<evidence type="ECO:0000259" key="5">
    <source>
        <dbReference type="Pfam" id="PF17111"/>
    </source>
</evidence>
<feature type="coiled-coil region" evidence="4">
    <location>
        <begin position="25"/>
        <end position="59"/>
    </location>
</feature>
<keyword evidence="1" id="KW-0677">Repeat</keyword>
<evidence type="ECO:0000256" key="4">
    <source>
        <dbReference type="SAM" id="Coils"/>
    </source>
</evidence>
<dbReference type="SMART" id="SM00248">
    <property type="entry name" value="ANK"/>
    <property type="match status" value="22"/>
</dbReference>
<dbReference type="SUPFAM" id="SSF52540">
    <property type="entry name" value="P-loop containing nucleoside triphosphate hydrolases"/>
    <property type="match status" value="1"/>
</dbReference>
<feature type="repeat" description="ANK" evidence="3">
    <location>
        <begin position="1480"/>
        <end position="1512"/>
    </location>
</feature>
<dbReference type="EMBL" id="MU005576">
    <property type="protein sequence ID" value="KAF2686819.1"/>
    <property type="molecule type" value="Genomic_DNA"/>
</dbReference>
<keyword evidence="8" id="KW-1185">Reference proteome</keyword>
<feature type="repeat" description="ANK" evidence="3">
    <location>
        <begin position="1870"/>
        <end position="1902"/>
    </location>
</feature>
<evidence type="ECO:0000313" key="8">
    <source>
        <dbReference type="Proteomes" id="UP000799291"/>
    </source>
</evidence>
<name>A0A6G1J9L1_9PLEO</name>
<feature type="domain" description="Nephrocystin 3-like N-terminal" evidence="6">
    <location>
        <begin position="209"/>
        <end position="372"/>
    </location>
</feature>
<feature type="repeat" description="ANK" evidence="3">
    <location>
        <begin position="1968"/>
        <end position="2000"/>
    </location>
</feature>
<dbReference type="InterPro" id="IPR027417">
    <property type="entry name" value="P-loop_NTPase"/>
</dbReference>
<dbReference type="SUPFAM" id="SSF48403">
    <property type="entry name" value="Ankyrin repeat"/>
    <property type="match status" value="4"/>
</dbReference>
<dbReference type="PROSITE" id="PS50088">
    <property type="entry name" value="ANK_REPEAT"/>
    <property type="match status" value="6"/>
</dbReference>
<keyword evidence="2 3" id="KW-0040">ANK repeat</keyword>
<gene>
    <name evidence="7" type="ORF">K458DRAFT_203318</name>
</gene>
<protein>
    <submittedName>
        <fullName evidence="7">Ankyrin</fullName>
    </submittedName>
</protein>
<organism evidence="7 8">
    <name type="scientific">Lentithecium fluviatile CBS 122367</name>
    <dbReference type="NCBI Taxonomy" id="1168545"/>
    <lineage>
        <taxon>Eukaryota</taxon>
        <taxon>Fungi</taxon>
        <taxon>Dikarya</taxon>
        <taxon>Ascomycota</taxon>
        <taxon>Pezizomycotina</taxon>
        <taxon>Dothideomycetes</taxon>
        <taxon>Pleosporomycetidae</taxon>
        <taxon>Pleosporales</taxon>
        <taxon>Massarineae</taxon>
        <taxon>Lentitheciaceae</taxon>
        <taxon>Lentithecium</taxon>
    </lineage>
</organism>
<dbReference type="PANTHER" id="PTHR24198:SF165">
    <property type="entry name" value="ANKYRIN REPEAT-CONTAINING PROTEIN-RELATED"/>
    <property type="match status" value="1"/>
</dbReference>
<dbReference type="InterPro" id="IPR002110">
    <property type="entry name" value="Ankyrin_rpt"/>
</dbReference>
<feature type="repeat" description="ANK" evidence="3">
    <location>
        <begin position="1804"/>
        <end position="1836"/>
    </location>
</feature>
<feature type="repeat" description="ANK" evidence="3">
    <location>
        <begin position="1771"/>
        <end position="1803"/>
    </location>
</feature>
<dbReference type="PROSITE" id="PS50297">
    <property type="entry name" value="ANK_REP_REGION"/>
    <property type="match status" value="3"/>
</dbReference>
<dbReference type="PANTHER" id="PTHR24198">
    <property type="entry name" value="ANKYRIN REPEAT AND PROTEIN KINASE DOMAIN-CONTAINING PROTEIN"/>
    <property type="match status" value="1"/>
</dbReference>
<dbReference type="InterPro" id="IPR036770">
    <property type="entry name" value="Ankyrin_rpt-contain_sf"/>
</dbReference>
<dbReference type="InterPro" id="IPR056884">
    <property type="entry name" value="NPHP3-like_N"/>
</dbReference>
<dbReference type="Pfam" id="PF24883">
    <property type="entry name" value="NPHP3_N"/>
    <property type="match status" value="1"/>
</dbReference>
<dbReference type="Pfam" id="PF12796">
    <property type="entry name" value="Ank_2"/>
    <property type="match status" value="3"/>
</dbReference>
<dbReference type="Gene3D" id="1.25.40.20">
    <property type="entry name" value="Ankyrin repeat-containing domain"/>
    <property type="match status" value="6"/>
</dbReference>
<dbReference type="Pfam" id="PF17111">
    <property type="entry name" value="PigL_N"/>
    <property type="match status" value="1"/>
</dbReference>
<keyword evidence="4" id="KW-0175">Coiled coil</keyword>
<reference evidence="7" key="1">
    <citation type="journal article" date="2020" name="Stud. Mycol.">
        <title>101 Dothideomycetes genomes: a test case for predicting lifestyles and emergence of pathogens.</title>
        <authorList>
            <person name="Haridas S."/>
            <person name="Albert R."/>
            <person name="Binder M."/>
            <person name="Bloem J."/>
            <person name="Labutti K."/>
            <person name="Salamov A."/>
            <person name="Andreopoulos B."/>
            <person name="Baker S."/>
            <person name="Barry K."/>
            <person name="Bills G."/>
            <person name="Bluhm B."/>
            <person name="Cannon C."/>
            <person name="Castanera R."/>
            <person name="Culley D."/>
            <person name="Daum C."/>
            <person name="Ezra D."/>
            <person name="Gonzalez J."/>
            <person name="Henrissat B."/>
            <person name="Kuo A."/>
            <person name="Liang C."/>
            <person name="Lipzen A."/>
            <person name="Lutzoni F."/>
            <person name="Magnuson J."/>
            <person name="Mondo S."/>
            <person name="Nolan M."/>
            <person name="Ohm R."/>
            <person name="Pangilinan J."/>
            <person name="Park H.-J."/>
            <person name="Ramirez L."/>
            <person name="Alfaro M."/>
            <person name="Sun H."/>
            <person name="Tritt A."/>
            <person name="Yoshinaga Y."/>
            <person name="Zwiers L.-H."/>
            <person name="Turgeon B."/>
            <person name="Goodwin S."/>
            <person name="Spatafora J."/>
            <person name="Crous P."/>
            <person name="Grigoriev I."/>
        </authorList>
    </citation>
    <scope>NUCLEOTIDE SEQUENCE</scope>
    <source>
        <strain evidence="7">CBS 122367</strain>
    </source>
</reference>
<evidence type="ECO:0000256" key="3">
    <source>
        <dbReference type="PROSITE-ProRule" id="PRU00023"/>
    </source>
</evidence>
<dbReference type="Proteomes" id="UP000799291">
    <property type="component" value="Unassembled WGS sequence"/>
</dbReference>
<dbReference type="OrthoDB" id="3944243at2759"/>
<dbReference type="Gene3D" id="3.40.50.300">
    <property type="entry name" value="P-loop containing nucleotide triphosphate hydrolases"/>
    <property type="match status" value="1"/>
</dbReference>
<feature type="domain" description="Azaphilone pigments biosynthesis cluster protein L N-terminal" evidence="5">
    <location>
        <begin position="2"/>
        <end position="176"/>
    </location>
</feature>
<evidence type="ECO:0000259" key="6">
    <source>
        <dbReference type="Pfam" id="PF24883"/>
    </source>
</evidence>
<dbReference type="InterPro" id="IPR031348">
    <property type="entry name" value="PigL_N"/>
</dbReference>
<evidence type="ECO:0000313" key="7">
    <source>
        <dbReference type="EMBL" id="KAF2686819.1"/>
    </source>
</evidence>